<gene>
    <name evidence="5" type="ORF">L9F63_001709</name>
</gene>
<sequence length="289" mass="32392">MTSLEDKLLGEKAHCYCSSSESECEKSDDEDGGKDCKTSSVKEAEYIPASDPYKWEGSSTNTGPKGVMKDWQKYKQLETEKRAEQEKERQTLIQKLSLTTRSALDEEREKNAELDPDIADLLSDEFLLQYQKQRMEEMMAKLSSLPTFGKVISLKDGQEFLDAVDKEDEAVAIIVHIYEENIPGCEAMNGCLISLSREYPQVKFCKMIGSVAGMSKQFKICGVPALLVYKAGQLVGNFVRVSEELGVDFFSEDVESFLLEHGMLPDKTCVPSIIKSQNVDNEDSDLSLE</sequence>
<dbReference type="InterPro" id="IPR051499">
    <property type="entry name" value="Phosducin-like_reg"/>
</dbReference>
<dbReference type="Gene3D" id="3.40.30.10">
    <property type="entry name" value="Glutaredoxin"/>
    <property type="match status" value="1"/>
</dbReference>
<organism evidence="5 6">
    <name type="scientific">Diploptera punctata</name>
    <name type="common">Pacific beetle cockroach</name>
    <dbReference type="NCBI Taxonomy" id="6984"/>
    <lineage>
        <taxon>Eukaryota</taxon>
        <taxon>Metazoa</taxon>
        <taxon>Ecdysozoa</taxon>
        <taxon>Arthropoda</taxon>
        <taxon>Hexapoda</taxon>
        <taxon>Insecta</taxon>
        <taxon>Pterygota</taxon>
        <taxon>Neoptera</taxon>
        <taxon>Polyneoptera</taxon>
        <taxon>Dictyoptera</taxon>
        <taxon>Blattodea</taxon>
        <taxon>Blaberoidea</taxon>
        <taxon>Blaberidae</taxon>
        <taxon>Diplopterinae</taxon>
        <taxon>Diploptera</taxon>
    </lineage>
</organism>
<dbReference type="PRINTS" id="PR00677">
    <property type="entry name" value="PHOSDUCIN"/>
</dbReference>
<dbReference type="EMBL" id="JASPKZ010003857">
    <property type="protein sequence ID" value="KAJ9591773.1"/>
    <property type="molecule type" value="Genomic_DNA"/>
</dbReference>
<evidence type="ECO:0000259" key="4">
    <source>
        <dbReference type="Pfam" id="PF02114"/>
    </source>
</evidence>
<dbReference type="InterPro" id="IPR023196">
    <property type="entry name" value="Phosducin_N_dom_sf"/>
</dbReference>
<dbReference type="InterPro" id="IPR001200">
    <property type="entry name" value="Phosducin"/>
</dbReference>
<reference evidence="5" key="1">
    <citation type="journal article" date="2023" name="IScience">
        <title>Live-bearing cockroach genome reveals convergent evolutionary mechanisms linked to viviparity in insects and beyond.</title>
        <authorList>
            <person name="Fouks B."/>
            <person name="Harrison M.C."/>
            <person name="Mikhailova A.A."/>
            <person name="Marchal E."/>
            <person name="English S."/>
            <person name="Carruthers M."/>
            <person name="Jennings E.C."/>
            <person name="Chiamaka E.L."/>
            <person name="Frigard R.A."/>
            <person name="Pippel M."/>
            <person name="Attardo G.M."/>
            <person name="Benoit J.B."/>
            <person name="Bornberg-Bauer E."/>
            <person name="Tobe S.S."/>
        </authorList>
    </citation>
    <scope>NUCLEOTIDE SEQUENCE</scope>
    <source>
        <strain evidence="5">Stay&amp;Tobe</strain>
    </source>
</reference>
<evidence type="ECO:0000313" key="6">
    <source>
        <dbReference type="Proteomes" id="UP001233999"/>
    </source>
</evidence>
<feature type="compositionally biased region" description="Basic and acidic residues" evidence="3">
    <location>
        <begin position="33"/>
        <end position="42"/>
    </location>
</feature>
<dbReference type="SUPFAM" id="SSF52833">
    <property type="entry name" value="Thioredoxin-like"/>
    <property type="match status" value="1"/>
</dbReference>
<dbReference type="PANTHER" id="PTHR46052:SF1">
    <property type="entry name" value="PHOSDUCIN-LIKE PROTEIN"/>
    <property type="match status" value="1"/>
</dbReference>
<feature type="domain" description="Phosducin" evidence="4">
    <location>
        <begin position="48"/>
        <end position="286"/>
    </location>
</feature>
<evidence type="ECO:0000256" key="3">
    <source>
        <dbReference type="SAM" id="MobiDB-lite"/>
    </source>
</evidence>
<dbReference type="Gene3D" id="1.10.168.10">
    <property type="entry name" value="Phosducin, domain 2"/>
    <property type="match status" value="1"/>
</dbReference>
<comment type="similarity">
    <text evidence="1">Belongs to the phosducin family.</text>
</comment>
<dbReference type="Pfam" id="PF02114">
    <property type="entry name" value="Phosducin"/>
    <property type="match status" value="1"/>
</dbReference>
<dbReference type="Proteomes" id="UP001233999">
    <property type="component" value="Unassembled WGS sequence"/>
</dbReference>
<dbReference type="PANTHER" id="PTHR46052">
    <property type="entry name" value="PHOSDUCIN-LIKE PROTEIN"/>
    <property type="match status" value="1"/>
</dbReference>
<evidence type="ECO:0000256" key="2">
    <source>
        <dbReference type="ARBA" id="ARBA00022553"/>
    </source>
</evidence>
<dbReference type="AlphaFoldDB" id="A0AAD8A5F2"/>
<keyword evidence="2" id="KW-0597">Phosphoprotein</keyword>
<name>A0AAD8A5F2_DIPPU</name>
<dbReference type="CDD" id="cd02987">
    <property type="entry name" value="Phd_like_Phd"/>
    <property type="match status" value="1"/>
</dbReference>
<dbReference type="GO" id="GO:0008277">
    <property type="term" value="P:regulation of G protein-coupled receptor signaling pathway"/>
    <property type="evidence" value="ECO:0007669"/>
    <property type="project" value="InterPro"/>
</dbReference>
<reference evidence="5" key="2">
    <citation type="submission" date="2023-05" db="EMBL/GenBank/DDBJ databases">
        <authorList>
            <person name="Fouks B."/>
        </authorList>
    </citation>
    <scope>NUCLEOTIDE SEQUENCE</scope>
    <source>
        <strain evidence="5">Stay&amp;Tobe</strain>
        <tissue evidence="5">Testes</tissue>
    </source>
</reference>
<evidence type="ECO:0000256" key="1">
    <source>
        <dbReference type="ARBA" id="ARBA00009686"/>
    </source>
</evidence>
<proteinExistence type="inferred from homology"/>
<keyword evidence="6" id="KW-1185">Reference proteome</keyword>
<comment type="caution">
    <text evidence="5">The sequence shown here is derived from an EMBL/GenBank/DDBJ whole genome shotgun (WGS) entry which is preliminary data.</text>
</comment>
<protein>
    <recommendedName>
        <fullName evidence="4">Phosducin domain-containing protein</fullName>
    </recommendedName>
</protein>
<dbReference type="InterPro" id="IPR024253">
    <property type="entry name" value="Phosducin_thioredoxin-like_dom"/>
</dbReference>
<evidence type="ECO:0000313" key="5">
    <source>
        <dbReference type="EMBL" id="KAJ9591773.1"/>
    </source>
</evidence>
<feature type="region of interest" description="Disordered" evidence="3">
    <location>
        <begin position="18"/>
        <end position="42"/>
    </location>
</feature>
<dbReference type="InterPro" id="IPR036249">
    <property type="entry name" value="Thioredoxin-like_sf"/>
</dbReference>
<accession>A0AAD8A5F2</accession>